<dbReference type="PANTHER" id="PTHR42700">
    <property type="entry name" value="SULFATE ADENYLYLTRANSFERASE"/>
    <property type="match status" value="1"/>
</dbReference>
<dbReference type="Pfam" id="PF01583">
    <property type="entry name" value="APS_kinase"/>
    <property type="match status" value="1"/>
</dbReference>
<dbReference type="Gene3D" id="3.40.50.300">
    <property type="entry name" value="P-loop containing nucleotide triphosphate hydrolases"/>
    <property type="match status" value="1"/>
</dbReference>
<dbReference type="GO" id="GO:0005737">
    <property type="term" value="C:cytoplasm"/>
    <property type="evidence" value="ECO:0007669"/>
    <property type="project" value="TreeGrafter"/>
</dbReference>
<sequence>MAGCAIWFVGLPGSGKSSIARCVAQVLEQRGLPVRYLEMDARRKAYFPNPQYTTKERRQAYDLFVSEAAQLVEQGHVVIMDGSAPKRSMREAARKQIPVFAEMLVRCPVRTAMEREASRPAGKVMADLYAKALERKRTGRQFKGLGQVIGVDVQFEDNTNAEFVLENGEITKEEACQRVLAFLDTWLHNA</sequence>
<accession>A0A6N6N7P8</accession>
<keyword evidence="4" id="KW-1185">Reference proteome</keyword>
<dbReference type="OrthoDB" id="9804504at2"/>
<dbReference type="SUPFAM" id="SSF52540">
    <property type="entry name" value="P-loop containing nucleoside triphosphate hydrolases"/>
    <property type="match status" value="1"/>
</dbReference>
<protein>
    <submittedName>
        <fullName evidence="3">Adenylyl-sulfate kinase</fullName>
        <ecNumber evidence="3">2.7.1.25</ecNumber>
    </submittedName>
</protein>
<dbReference type="GO" id="GO:0004781">
    <property type="term" value="F:sulfate adenylyltransferase (ATP) activity"/>
    <property type="evidence" value="ECO:0007669"/>
    <property type="project" value="TreeGrafter"/>
</dbReference>
<dbReference type="RefSeq" id="WP_151150071.1">
    <property type="nucleotide sequence ID" value="NZ_WAIE01000001.1"/>
</dbReference>
<dbReference type="AlphaFoldDB" id="A0A6N6N7P8"/>
<name>A0A6N6N7P8_9BACT</name>
<dbReference type="InterPro" id="IPR050512">
    <property type="entry name" value="Sulf_AdTrans/APS_kinase"/>
</dbReference>
<dbReference type="InterPro" id="IPR059117">
    <property type="entry name" value="APS_kinase_dom"/>
</dbReference>
<proteinExistence type="predicted"/>
<gene>
    <name evidence="3" type="ORF">F8A88_05530</name>
</gene>
<evidence type="ECO:0000313" key="4">
    <source>
        <dbReference type="Proteomes" id="UP000438699"/>
    </source>
</evidence>
<evidence type="ECO:0000256" key="1">
    <source>
        <dbReference type="ARBA" id="ARBA00022679"/>
    </source>
</evidence>
<dbReference type="PANTHER" id="PTHR42700:SF1">
    <property type="entry name" value="SULFATE ADENYLYLTRANSFERASE"/>
    <property type="match status" value="1"/>
</dbReference>
<keyword evidence="1 3" id="KW-0808">Transferase</keyword>
<evidence type="ECO:0000313" key="3">
    <source>
        <dbReference type="EMBL" id="KAB1443698.1"/>
    </source>
</evidence>
<evidence type="ECO:0000259" key="2">
    <source>
        <dbReference type="Pfam" id="PF01583"/>
    </source>
</evidence>
<dbReference type="EC" id="2.7.1.25" evidence="3"/>
<dbReference type="GO" id="GO:0019379">
    <property type="term" value="P:sulfate assimilation, phosphoadenylyl sulfate reduction by phosphoadenylyl-sulfate reductase (thioredoxin)"/>
    <property type="evidence" value="ECO:0007669"/>
    <property type="project" value="TreeGrafter"/>
</dbReference>
<dbReference type="InterPro" id="IPR027417">
    <property type="entry name" value="P-loop_NTPase"/>
</dbReference>
<organism evidence="3 4">
    <name type="scientific">Pseudodesulfovibrio senegalensis</name>
    <dbReference type="NCBI Taxonomy" id="1721087"/>
    <lineage>
        <taxon>Bacteria</taxon>
        <taxon>Pseudomonadati</taxon>
        <taxon>Thermodesulfobacteriota</taxon>
        <taxon>Desulfovibrionia</taxon>
        <taxon>Desulfovibrionales</taxon>
        <taxon>Desulfovibrionaceae</taxon>
    </lineage>
</organism>
<reference evidence="3 4" key="1">
    <citation type="journal article" date="2017" name="Int. J. Syst. Evol. Microbiol.">
        <title>Desulfovibrio senegalensis sp. nov., a mesophilic sulfate reducer isolated from marine sediment.</title>
        <authorList>
            <person name="Thioye A."/>
            <person name="Gam Z.B.A."/>
            <person name="Mbengue M."/>
            <person name="Cayol J.L."/>
            <person name="Joseph-Bartoli M."/>
            <person name="Toure-Kane C."/>
            <person name="Labat M."/>
        </authorList>
    </citation>
    <scope>NUCLEOTIDE SEQUENCE [LARGE SCALE GENOMIC DNA]</scope>
    <source>
        <strain evidence="3 4">DSM 101509</strain>
    </source>
</reference>
<dbReference type="EMBL" id="WAIE01000001">
    <property type="protein sequence ID" value="KAB1443698.1"/>
    <property type="molecule type" value="Genomic_DNA"/>
</dbReference>
<dbReference type="GO" id="GO:0010134">
    <property type="term" value="P:sulfate assimilation via adenylyl sulfate reduction"/>
    <property type="evidence" value="ECO:0007669"/>
    <property type="project" value="TreeGrafter"/>
</dbReference>
<dbReference type="Proteomes" id="UP000438699">
    <property type="component" value="Unassembled WGS sequence"/>
</dbReference>
<keyword evidence="3" id="KW-0418">Kinase</keyword>
<comment type="caution">
    <text evidence="3">The sequence shown here is derived from an EMBL/GenBank/DDBJ whole genome shotgun (WGS) entry which is preliminary data.</text>
</comment>
<dbReference type="GO" id="GO:0004020">
    <property type="term" value="F:adenylylsulfate kinase activity"/>
    <property type="evidence" value="ECO:0007669"/>
    <property type="project" value="UniProtKB-EC"/>
</dbReference>
<feature type="domain" description="APS kinase" evidence="2">
    <location>
        <begin position="3"/>
        <end position="165"/>
    </location>
</feature>